<dbReference type="GeneID" id="61226535"/>
<dbReference type="HAMAP" id="MF_02011">
    <property type="entry name" value="GpsB"/>
    <property type="match status" value="1"/>
</dbReference>
<comment type="caution">
    <text evidence="7">The sequence shown here is derived from an EMBL/GenBank/DDBJ whole genome shotgun (WGS) entry which is preliminary data.</text>
</comment>
<comment type="similarity">
    <text evidence="6">Belongs to the GpsB family.</text>
</comment>
<keyword evidence="4 6" id="KW-0175">Coiled coil</keyword>
<feature type="coiled-coil region" evidence="6">
    <location>
        <begin position="32"/>
        <end position="66"/>
    </location>
</feature>
<evidence type="ECO:0000313" key="7">
    <source>
        <dbReference type="EMBL" id="KRM70225.1"/>
    </source>
</evidence>
<sequence>MENVNLTPKDIVNKNFSRGLRGYDSNEVDEFLDQVIQDYEAYAKENQRLQMENDRLVSKVDELTKQVAVGSSGQTARPTTNMTNMDVLKRLSNLERHVFGAQLNDDDDRSNRF</sequence>
<gene>
    <name evidence="6" type="primary">gpsB</name>
    <name evidence="7" type="ORF">FC48_GL001750</name>
</gene>
<dbReference type="PANTHER" id="PTHR35794:SF1">
    <property type="entry name" value="CELL CYCLE PROTEIN GPSB"/>
    <property type="match status" value="1"/>
</dbReference>
<dbReference type="PIRSF" id="PIRSF029938">
    <property type="entry name" value="UCP029938"/>
    <property type="match status" value="1"/>
</dbReference>
<dbReference type="AlphaFoldDB" id="A0A0R2AS77"/>
<keyword evidence="5 6" id="KW-0131">Cell cycle</keyword>
<evidence type="ECO:0000256" key="3">
    <source>
        <dbReference type="ARBA" id="ARBA00022960"/>
    </source>
</evidence>
<evidence type="ECO:0000256" key="5">
    <source>
        <dbReference type="ARBA" id="ARBA00023306"/>
    </source>
</evidence>
<dbReference type="GO" id="GO:0051301">
    <property type="term" value="P:cell division"/>
    <property type="evidence" value="ECO:0007669"/>
    <property type="project" value="UniProtKB-UniRule"/>
</dbReference>
<dbReference type="NCBIfam" id="NF010725">
    <property type="entry name" value="PRK14127.1"/>
    <property type="match status" value="1"/>
</dbReference>
<accession>A0A0R2AS77</accession>
<evidence type="ECO:0000256" key="4">
    <source>
        <dbReference type="ARBA" id="ARBA00023054"/>
    </source>
</evidence>
<dbReference type="RefSeq" id="WP_004047746.1">
    <property type="nucleotide sequence ID" value="NZ_AYYN01000176.1"/>
</dbReference>
<protein>
    <recommendedName>
        <fullName evidence="6">Cell cycle protein GpsB</fullName>
    </recommendedName>
    <alternativeName>
        <fullName evidence="6">Guiding PBP1-shuttling protein</fullName>
    </alternativeName>
</protein>
<keyword evidence="2 6" id="KW-0132">Cell division</keyword>
<dbReference type="EMBL" id="AYYN01000176">
    <property type="protein sequence ID" value="KRM70225.1"/>
    <property type="molecule type" value="Genomic_DNA"/>
</dbReference>
<dbReference type="PANTHER" id="PTHR35794">
    <property type="entry name" value="CELL DIVISION PROTEIN DIVIVA"/>
    <property type="match status" value="1"/>
</dbReference>
<dbReference type="Proteomes" id="UP000051612">
    <property type="component" value="Unassembled WGS sequence"/>
</dbReference>
<evidence type="ECO:0000256" key="2">
    <source>
        <dbReference type="ARBA" id="ARBA00022618"/>
    </source>
</evidence>
<dbReference type="PATRIC" id="fig|1423772.3.peg.1862"/>
<proteinExistence type="inferred from homology"/>
<dbReference type="InterPro" id="IPR007793">
    <property type="entry name" value="DivIVA_fam"/>
</dbReference>
<name>A0A0R2AS77_9LACO</name>
<comment type="function">
    <text evidence="6">Divisome component that associates with the complex late in its assembly, after the Z-ring is formed, and is dependent on DivIC and PBP2B for its recruitment to the divisome. Together with EzrA, is a key component of the system that regulates PBP1 localization during cell cycle progression. Its main role could be the removal of PBP1 from the cell pole after pole maturation is completed. Also contributes to the recruitment of PBP1 to the division complex. Not essential for septum formation.</text>
</comment>
<evidence type="ECO:0000256" key="1">
    <source>
        <dbReference type="ARBA" id="ARBA00022490"/>
    </source>
</evidence>
<dbReference type="InterPro" id="IPR019933">
    <property type="entry name" value="DivIVA_domain"/>
</dbReference>
<dbReference type="GO" id="GO:0005737">
    <property type="term" value="C:cytoplasm"/>
    <property type="evidence" value="ECO:0007669"/>
    <property type="project" value="UniProtKB-SubCell"/>
</dbReference>
<evidence type="ECO:0000256" key="6">
    <source>
        <dbReference type="HAMAP-Rule" id="MF_02011"/>
    </source>
</evidence>
<dbReference type="InterPro" id="IPR011229">
    <property type="entry name" value="Cell_cycle_GpsB"/>
</dbReference>
<dbReference type="GO" id="GO:0008360">
    <property type="term" value="P:regulation of cell shape"/>
    <property type="evidence" value="ECO:0007669"/>
    <property type="project" value="UniProtKB-UniRule"/>
</dbReference>
<keyword evidence="3 6" id="KW-0133">Cell shape</keyword>
<organism evidence="7 8">
    <name type="scientific">Ligilactobacillus murinus DSM 20452 = NBRC 14221</name>
    <dbReference type="NCBI Taxonomy" id="1423772"/>
    <lineage>
        <taxon>Bacteria</taxon>
        <taxon>Bacillati</taxon>
        <taxon>Bacillota</taxon>
        <taxon>Bacilli</taxon>
        <taxon>Lactobacillales</taxon>
        <taxon>Lactobacillaceae</taxon>
        <taxon>Ligilactobacillus</taxon>
    </lineage>
</organism>
<keyword evidence="1 6" id="KW-0963">Cytoplasm</keyword>
<dbReference type="NCBIfam" id="TIGR03544">
    <property type="entry name" value="DivI1A_domain"/>
    <property type="match status" value="1"/>
</dbReference>
<dbReference type="Pfam" id="PF05103">
    <property type="entry name" value="DivIVA"/>
    <property type="match status" value="1"/>
</dbReference>
<comment type="subcellular location">
    <subcellularLocation>
        <location evidence="6">Cytoplasm</location>
    </subcellularLocation>
    <text evidence="6">Shuttles between the lateral wall and the division site in a cell cycle-dependent manner.</text>
</comment>
<dbReference type="Gene3D" id="6.10.250.660">
    <property type="match status" value="1"/>
</dbReference>
<evidence type="ECO:0000313" key="8">
    <source>
        <dbReference type="Proteomes" id="UP000051612"/>
    </source>
</evidence>
<reference evidence="7 8" key="1">
    <citation type="journal article" date="2015" name="Genome Announc.">
        <title>Expanding the biotechnology potential of lactobacilli through comparative genomics of 213 strains and associated genera.</title>
        <authorList>
            <person name="Sun Z."/>
            <person name="Harris H.M."/>
            <person name="McCann A."/>
            <person name="Guo C."/>
            <person name="Argimon S."/>
            <person name="Zhang W."/>
            <person name="Yang X."/>
            <person name="Jeffery I.B."/>
            <person name="Cooney J.C."/>
            <person name="Kagawa T.F."/>
            <person name="Liu W."/>
            <person name="Song Y."/>
            <person name="Salvetti E."/>
            <person name="Wrobel A."/>
            <person name="Rasinkangas P."/>
            <person name="Parkhill J."/>
            <person name="Rea M.C."/>
            <person name="O'Sullivan O."/>
            <person name="Ritari J."/>
            <person name="Douillard F.P."/>
            <person name="Paul Ross R."/>
            <person name="Yang R."/>
            <person name="Briner A.E."/>
            <person name="Felis G.E."/>
            <person name="de Vos W.M."/>
            <person name="Barrangou R."/>
            <person name="Klaenhammer T.R."/>
            <person name="Caufield P.W."/>
            <person name="Cui Y."/>
            <person name="Zhang H."/>
            <person name="O'Toole P.W."/>
        </authorList>
    </citation>
    <scope>NUCLEOTIDE SEQUENCE [LARGE SCALE GENOMIC DNA]</scope>
    <source>
        <strain evidence="7 8">DSM 20452</strain>
    </source>
</reference>
<comment type="subunit">
    <text evidence="6">Forms polymers through the coiled coil domains. Interacts with PBP1, MreC and EzrA.</text>
</comment>